<proteinExistence type="predicted"/>
<accession>A0ABS6FYV5</accession>
<organism evidence="1 2">
    <name type="scientific">Alkaliphilus flagellatus</name>
    <dbReference type="NCBI Taxonomy" id="2841507"/>
    <lineage>
        <taxon>Bacteria</taxon>
        <taxon>Bacillati</taxon>
        <taxon>Bacillota</taxon>
        <taxon>Clostridia</taxon>
        <taxon>Peptostreptococcales</taxon>
        <taxon>Natronincolaceae</taxon>
        <taxon>Alkaliphilus</taxon>
    </lineage>
</organism>
<evidence type="ECO:0000313" key="1">
    <source>
        <dbReference type="EMBL" id="MBU5675430.1"/>
    </source>
</evidence>
<gene>
    <name evidence="1" type="ORF">KQI88_03250</name>
</gene>
<evidence type="ECO:0000313" key="2">
    <source>
        <dbReference type="Proteomes" id="UP000779508"/>
    </source>
</evidence>
<protein>
    <submittedName>
        <fullName evidence="1">GrdX family protein</fullName>
    </submittedName>
</protein>
<dbReference type="InterPro" id="IPR047735">
    <property type="entry name" value="GrdX-like"/>
</dbReference>
<sequence>MKAIIITNNMEVRQKYNNDYNIEFVDGNYLDVLFLARNKIHEGHRLLTHPLSGSVKPNETPYKSLAISCEKEDLHIDSLMIIEDSISTAQKFIRIRTPKKWDNEILKDFMEIDRTLLDSAIESMRQFN</sequence>
<comment type="caution">
    <text evidence="1">The sequence shown here is derived from an EMBL/GenBank/DDBJ whole genome shotgun (WGS) entry which is preliminary data.</text>
</comment>
<keyword evidence="2" id="KW-1185">Reference proteome</keyword>
<dbReference type="NCBIfam" id="NF038093">
    <property type="entry name" value="GrdX"/>
    <property type="match status" value="1"/>
</dbReference>
<name>A0ABS6FYV5_9FIRM</name>
<dbReference type="Proteomes" id="UP000779508">
    <property type="component" value="Unassembled WGS sequence"/>
</dbReference>
<dbReference type="EMBL" id="JAHLQK010000001">
    <property type="protein sequence ID" value="MBU5675430.1"/>
    <property type="molecule type" value="Genomic_DNA"/>
</dbReference>
<dbReference type="RefSeq" id="WP_216414913.1">
    <property type="nucleotide sequence ID" value="NZ_JAHLQK010000001.1"/>
</dbReference>
<reference evidence="1 2" key="1">
    <citation type="submission" date="2021-06" db="EMBL/GenBank/DDBJ databases">
        <authorList>
            <person name="Sun Q."/>
            <person name="Li D."/>
        </authorList>
    </citation>
    <scope>NUCLEOTIDE SEQUENCE [LARGE SCALE GENOMIC DNA]</scope>
    <source>
        <strain evidence="1 2">MSJ-5</strain>
    </source>
</reference>